<evidence type="ECO:0000313" key="5">
    <source>
        <dbReference type="Proteomes" id="UP000297273"/>
    </source>
</evidence>
<reference evidence="4" key="1">
    <citation type="submission" date="2018-10" db="EMBL/GenBank/DDBJ databases">
        <authorList>
            <person name="Vincent A.T."/>
            <person name="Schiettekatte O."/>
            <person name="Bourhy P."/>
            <person name="Veyrier F.J."/>
            <person name="Picardeau M."/>
        </authorList>
    </citation>
    <scope>NUCLEOTIDE SEQUENCE</scope>
    <source>
        <strain evidence="4">201702690</strain>
    </source>
</reference>
<dbReference type="Gene3D" id="3.40.50.2300">
    <property type="match status" value="1"/>
</dbReference>
<reference evidence="5 6" key="2">
    <citation type="journal article" date="2019" name="PLoS Negl. Trop. Dis.">
        <title>Revisiting the worldwide diversity of Leptospira species in the environment.</title>
        <authorList>
            <person name="Vincent A.T."/>
            <person name="Schiettekatte O."/>
            <person name="Bourhy P."/>
            <person name="Veyrier F.J."/>
            <person name="Picardeau M."/>
        </authorList>
    </citation>
    <scope>NUCLEOTIDE SEQUENCE [LARGE SCALE GENOMIC DNA]</scope>
    <source>
        <strain evidence="5">201702690</strain>
        <strain evidence="3 6">SSW18</strain>
    </source>
</reference>
<dbReference type="Gene3D" id="3.30.565.10">
    <property type="entry name" value="Histidine kinase-like ATPase, C-terminal domain"/>
    <property type="match status" value="1"/>
</dbReference>
<comment type="caution">
    <text evidence="3">The sequence shown here is derived from an EMBL/GenBank/DDBJ whole genome shotgun (WGS) entry which is preliminary data.</text>
</comment>
<dbReference type="GO" id="GO:0016301">
    <property type="term" value="F:kinase activity"/>
    <property type="evidence" value="ECO:0007669"/>
    <property type="project" value="UniProtKB-KW"/>
</dbReference>
<dbReference type="PROSITE" id="PS50110">
    <property type="entry name" value="RESPONSE_REGULATORY"/>
    <property type="match status" value="1"/>
</dbReference>
<keyword evidence="5" id="KW-1185">Reference proteome</keyword>
<keyword evidence="3" id="KW-0418">Kinase</keyword>
<proteinExistence type="predicted"/>
<dbReference type="InterPro" id="IPR036890">
    <property type="entry name" value="HATPase_C_sf"/>
</dbReference>
<dbReference type="Pfam" id="PF00072">
    <property type="entry name" value="Response_reg"/>
    <property type="match status" value="1"/>
</dbReference>
<protein>
    <submittedName>
        <fullName evidence="3">Hybrid sensor histidine kinase/response regulator</fullName>
    </submittedName>
</protein>
<dbReference type="CDD" id="cd00156">
    <property type="entry name" value="REC"/>
    <property type="match status" value="1"/>
</dbReference>
<evidence type="ECO:0000259" key="2">
    <source>
        <dbReference type="PROSITE" id="PS50110"/>
    </source>
</evidence>
<dbReference type="EMBL" id="RQGC01000008">
    <property type="protein sequence ID" value="TGL40191.1"/>
    <property type="molecule type" value="Genomic_DNA"/>
</dbReference>
<sequence>MNGELDQVEDVQVVSGHSGLGKILILEDSSEIALLYDQYCRKMNWEFDIVSNGKLGMEKVQAAKEPYSIYFIDLFMPEQDGATFIKSLKEADPDAVIVVQSALEEPDKIIDVMKLGVFDYLIKPVDRESFNRAITLAYQYNGLRDFQSNVERSNRDVLKEQLDWLTYKDSIRKSDQSALSISTIKSLSTSFSQGSGIGSILSLLDLLKMGHKTTDNGALVNNEILNLLYSNQEVLRKQIDGLSKILTLAAEEPKLDTISINELISSLSKRSQIFLPYLEKKDLKMRFSSTKACESLRLNEEWIQIAFEELILNALKYSKKGTFVDIYFGRIDGYFCIAVKNGVITHQHLVDEEHKEILVTRPFFRLLPPVEEFTDLEQYGMGLGLTAVELIVSKHRGIFNIHNVSDHTSACIEPCVMSEIFLPVLSEKEV</sequence>
<dbReference type="GO" id="GO:0000156">
    <property type="term" value="F:phosphorelay response regulator activity"/>
    <property type="evidence" value="ECO:0007669"/>
    <property type="project" value="TreeGrafter"/>
</dbReference>
<dbReference type="SMART" id="SM00448">
    <property type="entry name" value="REC"/>
    <property type="match status" value="1"/>
</dbReference>
<evidence type="ECO:0000256" key="1">
    <source>
        <dbReference type="PROSITE-ProRule" id="PRU00169"/>
    </source>
</evidence>
<feature type="domain" description="Response regulatory" evidence="2">
    <location>
        <begin position="22"/>
        <end position="138"/>
    </location>
</feature>
<keyword evidence="3" id="KW-0808">Transferase</keyword>
<dbReference type="InterPro" id="IPR001789">
    <property type="entry name" value="Sig_transdc_resp-reg_receiver"/>
</dbReference>
<dbReference type="SUPFAM" id="SSF55874">
    <property type="entry name" value="ATPase domain of HSP90 chaperone/DNA topoisomerase II/histidine kinase"/>
    <property type="match status" value="1"/>
</dbReference>
<keyword evidence="1" id="KW-0597">Phosphoprotein</keyword>
<dbReference type="PANTHER" id="PTHR45526">
    <property type="entry name" value="TRANSCRIPTIONAL REGULATORY PROTEIN DPIA"/>
    <property type="match status" value="1"/>
</dbReference>
<dbReference type="AlphaFoldDB" id="A0A5F1ZRA3"/>
<feature type="modified residue" description="4-aspartylphosphate" evidence="1">
    <location>
        <position position="73"/>
    </location>
</feature>
<organism evidence="3 6">
    <name type="scientific">Leptospira langatensis</name>
    <dbReference type="NCBI Taxonomy" id="2484983"/>
    <lineage>
        <taxon>Bacteria</taxon>
        <taxon>Pseudomonadati</taxon>
        <taxon>Spirochaetota</taxon>
        <taxon>Spirochaetia</taxon>
        <taxon>Leptospirales</taxon>
        <taxon>Leptospiraceae</taxon>
        <taxon>Leptospira</taxon>
    </lineage>
</organism>
<dbReference type="Proteomes" id="UP000297273">
    <property type="component" value="Unassembled WGS sequence"/>
</dbReference>
<dbReference type="Proteomes" id="UP000297946">
    <property type="component" value="Unassembled WGS sequence"/>
</dbReference>
<dbReference type="SUPFAM" id="SSF52172">
    <property type="entry name" value="CheY-like"/>
    <property type="match status" value="1"/>
</dbReference>
<dbReference type="RefSeq" id="WP_135646305.1">
    <property type="nucleotide sequence ID" value="NZ_RQER01000004.1"/>
</dbReference>
<evidence type="ECO:0000313" key="4">
    <source>
        <dbReference type="EMBL" id="TGL40191.1"/>
    </source>
</evidence>
<evidence type="ECO:0000313" key="6">
    <source>
        <dbReference type="Proteomes" id="UP000297946"/>
    </source>
</evidence>
<dbReference type="PANTHER" id="PTHR45526:SF1">
    <property type="entry name" value="TRANSCRIPTIONAL REGULATORY PROTEIN DCUR-RELATED"/>
    <property type="match status" value="1"/>
</dbReference>
<evidence type="ECO:0000313" key="3">
    <source>
        <dbReference type="EMBL" id="TGK02607.1"/>
    </source>
</evidence>
<gene>
    <name evidence="3" type="ORF">EHO57_04555</name>
    <name evidence="4" type="ORF">EHQ53_13555</name>
</gene>
<dbReference type="InterPro" id="IPR011006">
    <property type="entry name" value="CheY-like_superfamily"/>
</dbReference>
<name>A0A5F1ZRA3_9LEPT</name>
<dbReference type="OrthoDB" id="9759232at2"/>
<dbReference type="InterPro" id="IPR051271">
    <property type="entry name" value="2C-system_Tx_regulators"/>
</dbReference>
<dbReference type="EMBL" id="RQER01000004">
    <property type="protein sequence ID" value="TGK02607.1"/>
    <property type="molecule type" value="Genomic_DNA"/>
</dbReference>
<accession>A0A5F1ZRA3</accession>